<dbReference type="InterPro" id="IPR011992">
    <property type="entry name" value="EF-hand-dom_pair"/>
</dbReference>
<dbReference type="Proteomes" id="UP000604046">
    <property type="component" value="Unassembled WGS sequence"/>
</dbReference>
<protein>
    <recommendedName>
        <fullName evidence="4">EF-hand domain-containing protein</fullName>
    </recommendedName>
</protein>
<gene>
    <name evidence="2" type="ORF">SNAT2548_LOCUS33888</name>
</gene>
<feature type="region of interest" description="Disordered" evidence="1">
    <location>
        <begin position="578"/>
        <end position="618"/>
    </location>
</feature>
<comment type="caution">
    <text evidence="2">The sequence shown here is derived from an EMBL/GenBank/DDBJ whole genome shotgun (WGS) entry which is preliminary data.</text>
</comment>
<proteinExistence type="predicted"/>
<evidence type="ECO:0008006" key="4">
    <source>
        <dbReference type="Google" id="ProtNLM"/>
    </source>
</evidence>
<keyword evidence="3" id="KW-1185">Reference proteome</keyword>
<evidence type="ECO:0000313" key="2">
    <source>
        <dbReference type="EMBL" id="CAE7595531.1"/>
    </source>
</evidence>
<name>A0A812V419_9DINO</name>
<dbReference type="SUPFAM" id="SSF47473">
    <property type="entry name" value="EF-hand"/>
    <property type="match status" value="1"/>
</dbReference>
<feature type="region of interest" description="Disordered" evidence="1">
    <location>
        <begin position="1"/>
        <end position="38"/>
    </location>
</feature>
<organism evidence="2 3">
    <name type="scientific">Symbiodinium natans</name>
    <dbReference type="NCBI Taxonomy" id="878477"/>
    <lineage>
        <taxon>Eukaryota</taxon>
        <taxon>Sar</taxon>
        <taxon>Alveolata</taxon>
        <taxon>Dinophyceae</taxon>
        <taxon>Suessiales</taxon>
        <taxon>Symbiodiniaceae</taxon>
        <taxon>Symbiodinium</taxon>
    </lineage>
</organism>
<evidence type="ECO:0000256" key="1">
    <source>
        <dbReference type="SAM" id="MobiDB-lite"/>
    </source>
</evidence>
<dbReference type="OrthoDB" id="443781at2759"/>
<accession>A0A812V419</accession>
<evidence type="ECO:0000313" key="3">
    <source>
        <dbReference type="Proteomes" id="UP000604046"/>
    </source>
</evidence>
<feature type="compositionally biased region" description="Acidic residues" evidence="1">
    <location>
        <begin position="601"/>
        <end position="618"/>
    </location>
</feature>
<dbReference type="EMBL" id="CAJNDS010002782">
    <property type="protein sequence ID" value="CAE7595531.1"/>
    <property type="molecule type" value="Genomic_DNA"/>
</dbReference>
<reference evidence="2" key="1">
    <citation type="submission" date="2021-02" db="EMBL/GenBank/DDBJ databases">
        <authorList>
            <person name="Dougan E. K."/>
            <person name="Rhodes N."/>
            <person name="Thang M."/>
            <person name="Chan C."/>
        </authorList>
    </citation>
    <scope>NUCLEOTIDE SEQUENCE</scope>
</reference>
<sequence length="959" mass="105032">MATDPGPGHGAGGCGSRERSRSPQGGKGTVEAFAGDAPEGAEAKIQVSACPAPANGTAGGPGVLPGGSVAPCSPCGPCMGQCPTGPCMVNPMLQMQQMQMMQMQQMQQMVGMGMMMGNMFNMMGTVPSVPGVPAVPGVPSVPSFDPMTLMGATPHAEEDEEATCYFSFPKESPIIFHCLAPALQEVDIPPGPSSTVGHPNYRPPDAEQTLASLELIPGITDKRFEGKIRLWWDSKGHGLIECEEVRLKFPGQDGVFLHDSQRRHFKKGDEITFAVPAISASAGWALSIPVSLSSLARKSPRTCLDLFELHVPQHVIMKILKVALIHVYNGADGSKLEVLRRAVARQPASFVFVGFTRALAGARLVKLQGVEFYAFTAPRDGIIQVAVWRRLGDVVAAGYRRPGESTPITVRAVGAGDSLSPGRIGARVGPLADLYQRKEFDRSALVYWESFWVPTSFAGAKNSAAKIWCGAPKAGVAEAQRHGPDAAQAAKTEDTGTALTKAEAFSEIYRRPLHRDVALHIVPHYMRDVVLGDINPQMGCRRDGKVSVYSKDLAAEAAPRDRASVLAGAQDALFSAPSAEVRQQDSLLEGDEDGSERWEENGGEYIEEDHPEEDPEDDEAVYLSEAYREWEVHYLRRLAMRIHRLLTLELDRAEEALFAVFVQHDANLDGRVRGDEATKLLQAIESCAPGSTEESTPQKKDGSISLVSLLRWYSGSNGSEQKASSYSFGAATLLTGLLGSGVVGCDARLQGLDWLSLRRNVMGYRRIYSQLRELKEERMLTLIMEKESQTGLLETMPEYYKLLAKEFEGDMELLFELFCEVDESNNLLLEEREVEIMLRKMDTVATPEELRRYVAEINLTDGPLSFQSLIDWWDQARTVPNSLVSEKGSALVASIKGRAYAATVAGLFGDTAVQRRWEQADAEGTLQALRQAYCRTWREVREYKAERDLRRAETECAQL</sequence>
<dbReference type="AlphaFoldDB" id="A0A812V419"/>